<dbReference type="EMBL" id="RQTK01000308">
    <property type="protein sequence ID" value="RUS82022.1"/>
    <property type="molecule type" value="Genomic_DNA"/>
</dbReference>
<keyword evidence="4" id="KW-0813">Transport</keyword>
<evidence type="ECO:0000256" key="7">
    <source>
        <dbReference type="ARBA" id="ARBA00023121"/>
    </source>
</evidence>
<dbReference type="InterPro" id="IPR002969">
    <property type="entry name" value="ApolipopD"/>
</dbReference>
<dbReference type="AlphaFoldDB" id="A0A3S0ZLU8"/>
<dbReference type="Gene3D" id="2.40.128.20">
    <property type="match status" value="1"/>
</dbReference>
<dbReference type="InterPro" id="IPR000566">
    <property type="entry name" value="Lipocln_cytosolic_FA-bd_dom"/>
</dbReference>
<keyword evidence="6 11" id="KW-0732">Signal</keyword>
<comment type="caution">
    <text evidence="13">The sequence shown here is derived from an EMBL/GenBank/DDBJ whole genome shotgun (WGS) entry which is preliminary data.</text>
</comment>
<keyword evidence="7" id="KW-0446">Lipid-binding</keyword>
<dbReference type="GO" id="GO:0006869">
    <property type="term" value="P:lipid transport"/>
    <property type="evidence" value="ECO:0007669"/>
    <property type="project" value="InterPro"/>
</dbReference>
<evidence type="ECO:0000313" key="14">
    <source>
        <dbReference type="Proteomes" id="UP000271974"/>
    </source>
</evidence>
<gene>
    <name evidence="13" type="ORF">EGW08_010213</name>
</gene>
<evidence type="ECO:0000256" key="11">
    <source>
        <dbReference type="PIRNR" id="PIRNR036893"/>
    </source>
</evidence>
<keyword evidence="8" id="KW-1015">Disulfide bond</keyword>
<dbReference type="Pfam" id="PF08212">
    <property type="entry name" value="Lipocalin_2"/>
    <property type="match status" value="1"/>
</dbReference>
<accession>A0A3S0ZLU8</accession>
<feature type="signal peptide" evidence="11">
    <location>
        <begin position="1"/>
        <end position="22"/>
    </location>
</feature>
<dbReference type="GO" id="GO:0007420">
    <property type="term" value="P:brain development"/>
    <property type="evidence" value="ECO:0007669"/>
    <property type="project" value="InterPro"/>
</dbReference>
<evidence type="ECO:0000256" key="1">
    <source>
        <dbReference type="ARBA" id="ARBA00004613"/>
    </source>
</evidence>
<feature type="chain" id="PRO_5018383799" description="Apolipoprotein D" evidence="11">
    <location>
        <begin position="23"/>
        <end position="202"/>
    </location>
</feature>
<evidence type="ECO:0000256" key="4">
    <source>
        <dbReference type="ARBA" id="ARBA00022448"/>
    </source>
</evidence>
<dbReference type="SUPFAM" id="SSF50814">
    <property type="entry name" value="Lipocalins"/>
    <property type="match status" value="1"/>
</dbReference>
<dbReference type="PRINTS" id="PR01219">
    <property type="entry name" value="APOLIPOPROTD"/>
</dbReference>
<evidence type="ECO:0000256" key="2">
    <source>
        <dbReference type="ARBA" id="ARBA00006889"/>
    </source>
</evidence>
<comment type="subcellular location">
    <subcellularLocation>
        <location evidence="1">Secreted</location>
    </subcellularLocation>
</comment>
<name>A0A3S0ZLU8_ELYCH</name>
<keyword evidence="9" id="KW-0325">Glycoprotein</keyword>
<reference evidence="13 14" key="1">
    <citation type="submission" date="2019-01" db="EMBL/GenBank/DDBJ databases">
        <title>A draft genome assembly of the solar-powered sea slug Elysia chlorotica.</title>
        <authorList>
            <person name="Cai H."/>
            <person name="Li Q."/>
            <person name="Fang X."/>
            <person name="Li J."/>
            <person name="Curtis N.E."/>
            <person name="Altenburger A."/>
            <person name="Shibata T."/>
            <person name="Feng M."/>
            <person name="Maeda T."/>
            <person name="Schwartz J.A."/>
            <person name="Shigenobu S."/>
            <person name="Lundholm N."/>
            <person name="Nishiyama T."/>
            <person name="Yang H."/>
            <person name="Hasebe M."/>
            <person name="Li S."/>
            <person name="Pierce S.K."/>
            <person name="Wang J."/>
        </authorList>
    </citation>
    <scope>NUCLEOTIDE SEQUENCE [LARGE SCALE GENOMIC DNA]</scope>
    <source>
        <strain evidence="13">EC2010</strain>
        <tissue evidence="13">Whole organism of an adult</tissue>
    </source>
</reference>
<dbReference type="InterPro" id="IPR022271">
    <property type="entry name" value="Lipocalin_ApoD"/>
</dbReference>
<evidence type="ECO:0000256" key="5">
    <source>
        <dbReference type="ARBA" id="ARBA00022525"/>
    </source>
</evidence>
<protein>
    <recommendedName>
        <fullName evidence="3">Apolipoprotein D</fullName>
    </recommendedName>
</protein>
<evidence type="ECO:0000256" key="3">
    <source>
        <dbReference type="ARBA" id="ARBA00019890"/>
    </source>
</evidence>
<proteinExistence type="inferred from homology"/>
<dbReference type="GO" id="GO:0042246">
    <property type="term" value="P:tissue regeneration"/>
    <property type="evidence" value="ECO:0007669"/>
    <property type="project" value="InterPro"/>
</dbReference>
<dbReference type="OrthoDB" id="565904at2759"/>
<keyword evidence="10" id="KW-0873">Pyrrolidone carboxylic acid</keyword>
<evidence type="ECO:0000313" key="13">
    <source>
        <dbReference type="EMBL" id="RUS82022.1"/>
    </source>
</evidence>
<dbReference type="GO" id="GO:0005576">
    <property type="term" value="C:extracellular region"/>
    <property type="evidence" value="ECO:0007669"/>
    <property type="project" value="UniProtKB-SubCell"/>
</dbReference>
<dbReference type="GO" id="GO:0008289">
    <property type="term" value="F:lipid binding"/>
    <property type="evidence" value="ECO:0007669"/>
    <property type="project" value="UniProtKB-KW"/>
</dbReference>
<comment type="similarity">
    <text evidence="2 11">Belongs to the calycin superfamily. Lipocalin family.</text>
</comment>
<organism evidence="13 14">
    <name type="scientific">Elysia chlorotica</name>
    <name type="common">Eastern emerald elysia</name>
    <name type="synonym">Sea slug</name>
    <dbReference type="NCBI Taxonomy" id="188477"/>
    <lineage>
        <taxon>Eukaryota</taxon>
        <taxon>Metazoa</taxon>
        <taxon>Spiralia</taxon>
        <taxon>Lophotrochozoa</taxon>
        <taxon>Mollusca</taxon>
        <taxon>Gastropoda</taxon>
        <taxon>Heterobranchia</taxon>
        <taxon>Euthyneura</taxon>
        <taxon>Panpulmonata</taxon>
        <taxon>Sacoglossa</taxon>
        <taxon>Placobranchoidea</taxon>
        <taxon>Plakobranchidae</taxon>
        <taxon>Elysia</taxon>
    </lineage>
</organism>
<evidence type="ECO:0000256" key="10">
    <source>
        <dbReference type="ARBA" id="ARBA00023283"/>
    </source>
</evidence>
<dbReference type="InterPro" id="IPR012674">
    <property type="entry name" value="Calycin"/>
</dbReference>
<sequence>MDCKALLLVIFILAISTGISHCGIVLGLGKCPTVTAQSTLDKAQYLGVWYEYQRFPAIFEAGLDCTTATYGEDGDDISVTNAGTVRINLFGTKVVLNKNSVDGTATIPDSSKPAELQVSFGGFDMGNNSPNYFIQATDYTNYAVVFSCSEFLFVNIQFAWILTRDPGVAPTNLATLESNLSDAGVDVSKFMVIDQSGCPGRD</sequence>
<dbReference type="PIRSF" id="PIRSF036893">
    <property type="entry name" value="Lipocalin_ApoD"/>
    <property type="match status" value="1"/>
</dbReference>
<dbReference type="GO" id="GO:0000302">
    <property type="term" value="P:response to reactive oxygen species"/>
    <property type="evidence" value="ECO:0007669"/>
    <property type="project" value="TreeGrafter"/>
</dbReference>
<keyword evidence="14" id="KW-1185">Reference proteome</keyword>
<evidence type="ECO:0000256" key="8">
    <source>
        <dbReference type="ARBA" id="ARBA00023157"/>
    </source>
</evidence>
<evidence type="ECO:0000259" key="12">
    <source>
        <dbReference type="Pfam" id="PF08212"/>
    </source>
</evidence>
<keyword evidence="5" id="KW-0964">Secreted</keyword>
<dbReference type="FunFam" id="2.40.128.20:FF:000003">
    <property type="entry name" value="Apolipoprotein D"/>
    <property type="match status" value="1"/>
</dbReference>
<evidence type="ECO:0000256" key="6">
    <source>
        <dbReference type="ARBA" id="ARBA00022729"/>
    </source>
</evidence>
<dbReference type="PANTHER" id="PTHR10612:SF34">
    <property type="entry name" value="APOLIPOPROTEIN D"/>
    <property type="match status" value="1"/>
</dbReference>
<dbReference type="GO" id="GO:0005737">
    <property type="term" value="C:cytoplasm"/>
    <property type="evidence" value="ECO:0007669"/>
    <property type="project" value="TreeGrafter"/>
</dbReference>
<evidence type="ECO:0000256" key="9">
    <source>
        <dbReference type="ARBA" id="ARBA00023180"/>
    </source>
</evidence>
<dbReference type="PANTHER" id="PTHR10612">
    <property type="entry name" value="APOLIPOPROTEIN D"/>
    <property type="match status" value="1"/>
</dbReference>
<dbReference type="GO" id="GO:0006629">
    <property type="term" value="P:lipid metabolic process"/>
    <property type="evidence" value="ECO:0007669"/>
    <property type="project" value="TreeGrafter"/>
</dbReference>
<dbReference type="Proteomes" id="UP000271974">
    <property type="component" value="Unassembled WGS sequence"/>
</dbReference>
<feature type="domain" description="Lipocalin/cytosolic fatty-acid binding" evidence="12">
    <location>
        <begin position="41"/>
        <end position="194"/>
    </location>
</feature>